<dbReference type="SUPFAM" id="SSF57756">
    <property type="entry name" value="Retrovirus zinc finger-like domains"/>
    <property type="match status" value="1"/>
</dbReference>
<dbReference type="GO" id="GO:0003676">
    <property type="term" value="F:nucleic acid binding"/>
    <property type="evidence" value="ECO:0007669"/>
    <property type="project" value="InterPro"/>
</dbReference>
<evidence type="ECO:0000256" key="2">
    <source>
        <dbReference type="SAM" id="Coils"/>
    </source>
</evidence>
<dbReference type="GO" id="GO:0019899">
    <property type="term" value="F:enzyme binding"/>
    <property type="evidence" value="ECO:0007669"/>
    <property type="project" value="UniProtKB-ARBA"/>
</dbReference>
<dbReference type="InterPro" id="IPR001878">
    <property type="entry name" value="Znf_CCHC"/>
</dbReference>
<evidence type="ECO:0000313" key="5">
    <source>
        <dbReference type="WBParaSite" id="PDA_v2.g9097.t1"/>
    </source>
</evidence>
<protein>
    <submittedName>
        <fullName evidence="5">CCHC-type domain-containing protein</fullName>
    </submittedName>
</protein>
<dbReference type="Pfam" id="PF00098">
    <property type="entry name" value="zf-CCHC"/>
    <property type="match status" value="1"/>
</dbReference>
<dbReference type="PANTHER" id="PTHR33223">
    <property type="entry name" value="CCHC-TYPE DOMAIN-CONTAINING PROTEIN"/>
    <property type="match status" value="1"/>
</dbReference>
<feature type="domain" description="CCHC-type" evidence="3">
    <location>
        <begin position="509"/>
        <end position="522"/>
    </location>
</feature>
<dbReference type="InterPro" id="IPR036875">
    <property type="entry name" value="Znf_CCHC_sf"/>
</dbReference>
<organism evidence="4 5">
    <name type="scientific">Panagrolaimus davidi</name>
    <dbReference type="NCBI Taxonomy" id="227884"/>
    <lineage>
        <taxon>Eukaryota</taxon>
        <taxon>Metazoa</taxon>
        <taxon>Ecdysozoa</taxon>
        <taxon>Nematoda</taxon>
        <taxon>Chromadorea</taxon>
        <taxon>Rhabditida</taxon>
        <taxon>Tylenchina</taxon>
        <taxon>Panagrolaimomorpha</taxon>
        <taxon>Panagrolaimoidea</taxon>
        <taxon>Panagrolaimidae</taxon>
        <taxon>Panagrolaimus</taxon>
    </lineage>
</organism>
<proteinExistence type="predicted"/>
<dbReference type="AlphaFoldDB" id="A0A914QXR5"/>
<keyword evidence="2" id="KW-0175">Coiled coil</keyword>
<dbReference type="PROSITE" id="PS50158">
    <property type="entry name" value="ZF_CCHC"/>
    <property type="match status" value="1"/>
</dbReference>
<accession>A0A914QXR5</accession>
<dbReference type="SMART" id="SM00343">
    <property type="entry name" value="ZnF_C2HC"/>
    <property type="match status" value="1"/>
</dbReference>
<dbReference type="Gene3D" id="4.10.60.10">
    <property type="entry name" value="Zinc finger, CCHC-type"/>
    <property type="match status" value="1"/>
</dbReference>
<dbReference type="PANTHER" id="PTHR33223:SF6">
    <property type="entry name" value="CCHC-TYPE DOMAIN-CONTAINING PROTEIN"/>
    <property type="match status" value="1"/>
</dbReference>
<keyword evidence="1" id="KW-0863">Zinc-finger</keyword>
<dbReference type="GO" id="GO:0008270">
    <property type="term" value="F:zinc ion binding"/>
    <property type="evidence" value="ECO:0007669"/>
    <property type="project" value="UniProtKB-KW"/>
</dbReference>
<dbReference type="WBParaSite" id="PDA_v2.g9097.t1">
    <property type="protein sequence ID" value="PDA_v2.g9097.t1"/>
    <property type="gene ID" value="PDA_v2.g9097"/>
</dbReference>
<name>A0A914QXR5_9BILA</name>
<keyword evidence="1" id="KW-0862">Zinc</keyword>
<evidence type="ECO:0000313" key="4">
    <source>
        <dbReference type="Proteomes" id="UP000887578"/>
    </source>
</evidence>
<keyword evidence="1" id="KW-0479">Metal-binding</keyword>
<dbReference type="Proteomes" id="UP000887578">
    <property type="component" value="Unplaced"/>
</dbReference>
<reference evidence="5" key="1">
    <citation type="submission" date="2022-11" db="UniProtKB">
        <authorList>
            <consortium name="WormBaseParasite"/>
        </authorList>
    </citation>
    <scope>IDENTIFICATION</scope>
</reference>
<feature type="coiled-coil region" evidence="2">
    <location>
        <begin position="537"/>
        <end position="564"/>
    </location>
</feature>
<sequence length="574" mass="66836">MSSYFDVECHTYRARAIDVCYKLRLGQAISAVKRCDMRLNNLRTNVTNQGEQVTKPNQLMVVEENEENENIFIKGDIKPLIDECQKNFGVGFFRFKASNYAIKNFMKLYNYFCESITPNRKENESENFGKQRKEQLEIKAAKEEPEVNGRNMMVKVNLMMVEKIQEAVKQFEFKSGQQKAYNFPGSESVTVEKLLEREERVKACYDFNLADEEQRRGKTSFNPLKVKPRIMAFVNVIEVFKEYDGRPGTNFDAWLERLTDLLEAHDPVLNDKQKIARLKASMVGQAREKLSKLEIGADETYENLVPRLKQHFQCNEERSLALVRLSMMERKLENEELSPFIDRFEKMVKQATSGLTDAEVKRKLFEEFMLKLDPELSFHVRMAEPADYSRALEAARKTEVLLKLKKMDNAKATIATVQVEPDIDYEELASRIADMIQNDNQQSPEPPAMSPEEQTDGINIERLADLVAERLGLMEEEDEFYDEEEEEQNEPEGYYHDSCDQYPNGPKLCYYCNQPGHIQRNCYVKMRDEGNLYPDQINAVEVSRLELENELEMLKAENHRLGENIRKGRLQKPQ</sequence>
<evidence type="ECO:0000256" key="1">
    <source>
        <dbReference type="PROSITE-ProRule" id="PRU00047"/>
    </source>
</evidence>
<keyword evidence="4" id="KW-1185">Reference proteome</keyword>
<evidence type="ECO:0000259" key="3">
    <source>
        <dbReference type="PROSITE" id="PS50158"/>
    </source>
</evidence>